<feature type="domain" description="Amine oxidase" evidence="7">
    <location>
        <begin position="72"/>
        <end position="482"/>
    </location>
</feature>
<feature type="binding site" evidence="5">
    <location>
        <begin position="92"/>
        <end position="93"/>
    </location>
    <ligand>
        <name>FAD</name>
        <dbReference type="ChEBI" id="CHEBI:57692"/>
    </ligand>
</feature>
<gene>
    <name evidence="8" type="ORF">ACHE_40718A</name>
</gene>
<dbReference type="Gene3D" id="3.90.660.10">
    <property type="match status" value="1"/>
</dbReference>
<dbReference type="InterPro" id="IPR002937">
    <property type="entry name" value="Amino_oxidase"/>
</dbReference>
<dbReference type="SUPFAM" id="SSF51905">
    <property type="entry name" value="FAD/NAD(P)-binding domain"/>
    <property type="match status" value="1"/>
</dbReference>
<dbReference type="InterPro" id="IPR036188">
    <property type="entry name" value="FAD/NAD-bd_sf"/>
</dbReference>
<name>A0A7R7VP38_ASPCH</name>
<dbReference type="AlphaFoldDB" id="A0A7R7VP38"/>
<evidence type="ECO:0000256" key="5">
    <source>
        <dbReference type="PIRSR" id="PIRSR601613-1"/>
    </source>
</evidence>
<dbReference type="KEGG" id="ache:ACHE_40718A"/>
<reference evidence="8" key="1">
    <citation type="submission" date="2021-01" db="EMBL/GenBank/DDBJ databases">
        <authorList>
            <consortium name="Aspergillus chevalieri M1 genome sequencing consortium"/>
            <person name="Kazuki M."/>
            <person name="Futagami T."/>
        </authorList>
    </citation>
    <scope>NUCLEOTIDE SEQUENCE</scope>
    <source>
        <strain evidence="8">M1</strain>
    </source>
</reference>
<keyword evidence="6" id="KW-0274">FAD</keyword>
<dbReference type="InterPro" id="IPR050703">
    <property type="entry name" value="Flavin_MAO"/>
</dbReference>
<accession>A0A7R7VP38</accession>
<dbReference type="EMBL" id="AP024419">
    <property type="protein sequence ID" value="BCR88154.1"/>
    <property type="molecule type" value="Genomic_DNA"/>
</dbReference>
<evidence type="ECO:0000313" key="9">
    <source>
        <dbReference type="Proteomes" id="UP000637239"/>
    </source>
</evidence>
<dbReference type="PRINTS" id="PR00757">
    <property type="entry name" value="AMINEOXDASEF"/>
</dbReference>
<dbReference type="Pfam" id="PF01593">
    <property type="entry name" value="Amino_oxidase"/>
    <property type="match status" value="1"/>
</dbReference>
<dbReference type="GeneID" id="66982513"/>
<dbReference type="PANTHER" id="PTHR43563:SF1">
    <property type="entry name" value="AMINE OXIDASE [FLAVIN-CONTAINING] B"/>
    <property type="match status" value="1"/>
</dbReference>
<dbReference type="PANTHER" id="PTHR43563">
    <property type="entry name" value="AMINE OXIDASE"/>
    <property type="match status" value="1"/>
</dbReference>
<dbReference type="EC" id="1.4.3.-" evidence="6"/>
<dbReference type="RefSeq" id="XP_043136676.1">
    <property type="nucleotide sequence ID" value="XM_043278948.1"/>
</dbReference>
<evidence type="ECO:0000259" key="7">
    <source>
        <dbReference type="Pfam" id="PF01593"/>
    </source>
</evidence>
<keyword evidence="6" id="KW-0285">Flavoprotein</keyword>
<evidence type="ECO:0000256" key="6">
    <source>
        <dbReference type="RuleBase" id="RU362067"/>
    </source>
</evidence>
<evidence type="ECO:0000256" key="2">
    <source>
        <dbReference type="ARBA" id="ARBA00005995"/>
    </source>
</evidence>
<evidence type="ECO:0000256" key="1">
    <source>
        <dbReference type="ARBA" id="ARBA00001974"/>
    </source>
</evidence>
<evidence type="ECO:0000256" key="4">
    <source>
        <dbReference type="ARBA" id="ARBA00048448"/>
    </source>
</evidence>
<dbReference type="Proteomes" id="UP000637239">
    <property type="component" value="Chromosome 4"/>
</dbReference>
<sequence length="491" mass="53195">MSADPRTRANGQTSSIRFGFSHRQLRLPLYMYEPGTASGHHPYTAPIQCNHRFHPNNLMAPKFDVTVIGAGMAGLVAARELTQKGYSVMLLEARDRVGGRTYRQRGFGGELELGGAYIHWTQPNIWYEVQRHGLTVQAPMEDGKAYWLADGKVHSGSSKDFYGAVGPLLARLFGDARARFPLPMDPTALHQSDIEKESIEDRINSLNLSLYERDLLEGALSGVVHSYKEQGIAQLLHAVATSFGDFQAFFETAGNWAIHGGTKKLAHAILAESTAELRLSTPVSALEDDGFGVTITTRAGEKIQARAAILAIPLNTLSDVKIIPELTPAARTIIDRKNPVLAHKIWIRVKGEIEPFSIISPAGKSPINAARTEKRHDGDTLVLCMCSDAASINPNDCAAVQAALRKFLPDIEVVDTACHDWVADEFSKGGWMMHRPGTFTGSASEIRKAHGNIRFAGSDLSATAPGSIEGALASGAIAARDLSKSLTKGPR</sequence>
<evidence type="ECO:0000256" key="3">
    <source>
        <dbReference type="ARBA" id="ARBA00023002"/>
    </source>
</evidence>
<evidence type="ECO:0000313" key="8">
    <source>
        <dbReference type="EMBL" id="BCR88154.1"/>
    </source>
</evidence>
<dbReference type="InterPro" id="IPR001613">
    <property type="entry name" value="Flavin_amine_oxidase"/>
</dbReference>
<feature type="binding site" evidence="5">
    <location>
        <position position="283"/>
    </location>
    <ligand>
        <name>FAD</name>
        <dbReference type="ChEBI" id="CHEBI:57692"/>
    </ligand>
</feature>
<dbReference type="Gene3D" id="1.10.405.10">
    <property type="entry name" value="Guanine Nucleotide Dissociation Inhibitor, domain 1"/>
    <property type="match status" value="1"/>
</dbReference>
<comment type="catalytic activity">
    <reaction evidence="4">
        <text>a secondary aliphatic amine + O2 + H2O = a primary amine + an aldehyde + H2O2</text>
        <dbReference type="Rhea" id="RHEA:26414"/>
        <dbReference type="ChEBI" id="CHEBI:15377"/>
        <dbReference type="ChEBI" id="CHEBI:15379"/>
        <dbReference type="ChEBI" id="CHEBI:16240"/>
        <dbReference type="ChEBI" id="CHEBI:17478"/>
        <dbReference type="ChEBI" id="CHEBI:58855"/>
        <dbReference type="ChEBI" id="CHEBI:65296"/>
        <dbReference type="EC" id="1.4.3.4"/>
    </reaction>
</comment>
<dbReference type="GO" id="GO:0097621">
    <property type="term" value="F:monoamine oxidase activity"/>
    <property type="evidence" value="ECO:0007669"/>
    <property type="project" value="UniProtKB-EC"/>
</dbReference>
<reference evidence="8" key="2">
    <citation type="submission" date="2021-02" db="EMBL/GenBank/DDBJ databases">
        <title>Aspergillus chevalieri M1 genome sequence.</title>
        <authorList>
            <person name="Kadooka C."/>
            <person name="Mori K."/>
            <person name="Futagami T."/>
        </authorList>
    </citation>
    <scope>NUCLEOTIDE SEQUENCE</scope>
    <source>
        <strain evidence="8">M1</strain>
    </source>
</reference>
<proteinExistence type="inferred from homology"/>
<keyword evidence="9" id="KW-1185">Reference proteome</keyword>
<keyword evidence="3 6" id="KW-0560">Oxidoreductase</keyword>
<comment type="similarity">
    <text evidence="2 6">Belongs to the flavin monoamine oxidase family.</text>
</comment>
<dbReference type="Gene3D" id="3.50.50.60">
    <property type="entry name" value="FAD/NAD(P)-binding domain"/>
    <property type="match status" value="1"/>
</dbReference>
<comment type="cofactor">
    <cofactor evidence="1 6">
        <name>FAD</name>
        <dbReference type="ChEBI" id="CHEBI:57692"/>
    </cofactor>
</comment>
<organism evidence="8 9">
    <name type="scientific">Aspergillus chevalieri</name>
    <name type="common">Eurotium chevalieri</name>
    <dbReference type="NCBI Taxonomy" id="182096"/>
    <lineage>
        <taxon>Eukaryota</taxon>
        <taxon>Fungi</taxon>
        <taxon>Dikarya</taxon>
        <taxon>Ascomycota</taxon>
        <taxon>Pezizomycotina</taxon>
        <taxon>Eurotiomycetes</taxon>
        <taxon>Eurotiomycetidae</taxon>
        <taxon>Eurotiales</taxon>
        <taxon>Aspergillaceae</taxon>
        <taxon>Aspergillus</taxon>
        <taxon>Aspergillus subgen. Aspergillus</taxon>
    </lineage>
</organism>
<protein>
    <recommendedName>
        <fullName evidence="6">Amine oxidase</fullName>
        <ecNumber evidence="6">1.4.3.-</ecNumber>
    </recommendedName>
</protein>